<feature type="region of interest" description="Disordered" evidence="4">
    <location>
        <begin position="1"/>
        <end position="179"/>
    </location>
</feature>
<evidence type="ECO:0000256" key="2">
    <source>
        <dbReference type="ARBA" id="ARBA00022490"/>
    </source>
</evidence>
<comment type="subcellular location">
    <subcellularLocation>
        <location evidence="1">Cytoplasm</location>
        <location evidence="1">Cytoskeleton</location>
    </subcellularLocation>
</comment>
<proteinExistence type="predicted"/>
<dbReference type="InterPro" id="IPR029071">
    <property type="entry name" value="Ubiquitin-like_domsf"/>
</dbReference>
<dbReference type="GO" id="GO:0005856">
    <property type="term" value="C:cytoskeleton"/>
    <property type="evidence" value="ECO:0007669"/>
    <property type="project" value="UniProtKB-SubCell"/>
</dbReference>
<dbReference type="CDD" id="cd14473">
    <property type="entry name" value="FERM_B-lobe"/>
    <property type="match status" value="1"/>
</dbReference>
<dbReference type="InterPro" id="IPR019748">
    <property type="entry name" value="FERM_central"/>
</dbReference>
<keyword evidence="7" id="KW-1185">Reference proteome</keyword>
<dbReference type="InterPro" id="IPR000798">
    <property type="entry name" value="Ez/rad/moesin-like"/>
</dbReference>
<dbReference type="Gene3D" id="1.20.80.60">
    <property type="match status" value="1"/>
</dbReference>
<accession>A0AAN8GL54</accession>
<evidence type="ECO:0000313" key="6">
    <source>
        <dbReference type="EMBL" id="KAK5883099.1"/>
    </source>
</evidence>
<dbReference type="PRINTS" id="PR00661">
    <property type="entry name" value="ERMFAMILY"/>
</dbReference>
<feature type="compositionally biased region" description="Basic and acidic residues" evidence="4">
    <location>
        <begin position="106"/>
        <end position="134"/>
    </location>
</feature>
<protein>
    <recommendedName>
        <fullName evidence="5">FERM domain-containing protein</fullName>
    </recommendedName>
</protein>
<dbReference type="PROSITE" id="PS50057">
    <property type="entry name" value="FERM_3"/>
    <property type="match status" value="1"/>
</dbReference>
<gene>
    <name evidence="6" type="ORF">CesoFtcFv8_019465</name>
</gene>
<feature type="compositionally biased region" description="Acidic residues" evidence="4">
    <location>
        <begin position="135"/>
        <end position="151"/>
    </location>
</feature>
<feature type="compositionally biased region" description="Basic and acidic residues" evidence="4">
    <location>
        <begin position="1"/>
        <end position="17"/>
    </location>
</feature>
<feature type="compositionally biased region" description="Basic and acidic residues" evidence="4">
    <location>
        <begin position="156"/>
        <end position="174"/>
    </location>
</feature>
<evidence type="ECO:0000313" key="7">
    <source>
        <dbReference type="Proteomes" id="UP001335648"/>
    </source>
</evidence>
<feature type="compositionally biased region" description="Basic and acidic residues" evidence="4">
    <location>
        <begin position="83"/>
        <end position="95"/>
    </location>
</feature>
<keyword evidence="3" id="KW-0206">Cytoskeleton</keyword>
<dbReference type="Proteomes" id="UP001335648">
    <property type="component" value="Unassembled WGS sequence"/>
</dbReference>
<dbReference type="GO" id="GO:0008092">
    <property type="term" value="F:cytoskeletal protein binding"/>
    <property type="evidence" value="ECO:0007669"/>
    <property type="project" value="InterPro"/>
</dbReference>
<dbReference type="InterPro" id="IPR018979">
    <property type="entry name" value="FERM_N"/>
</dbReference>
<dbReference type="Pfam" id="PF00373">
    <property type="entry name" value="FERM_M"/>
    <property type="match status" value="1"/>
</dbReference>
<feature type="compositionally biased region" description="Basic and acidic residues" evidence="4">
    <location>
        <begin position="57"/>
        <end position="75"/>
    </location>
</feature>
<organism evidence="6 7">
    <name type="scientific">Champsocephalus esox</name>
    <name type="common">pike icefish</name>
    <dbReference type="NCBI Taxonomy" id="159716"/>
    <lineage>
        <taxon>Eukaryota</taxon>
        <taxon>Metazoa</taxon>
        <taxon>Chordata</taxon>
        <taxon>Craniata</taxon>
        <taxon>Vertebrata</taxon>
        <taxon>Euteleostomi</taxon>
        <taxon>Actinopterygii</taxon>
        <taxon>Neopterygii</taxon>
        <taxon>Teleostei</taxon>
        <taxon>Neoteleostei</taxon>
        <taxon>Acanthomorphata</taxon>
        <taxon>Eupercaria</taxon>
        <taxon>Perciformes</taxon>
        <taxon>Notothenioidei</taxon>
        <taxon>Channichthyidae</taxon>
        <taxon>Champsocephalus</taxon>
    </lineage>
</organism>
<evidence type="ECO:0000256" key="3">
    <source>
        <dbReference type="ARBA" id="ARBA00023212"/>
    </source>
</evidence>
<sequence>MTTDEAESHQKKPRQQEEAGQEAGSPPPEEEQLRPLNRNSAGRGLSRLFSSILKRRSQCESEAGEKEDKEEKEAKAPIADPEPELRTEGAPDRHSMSSADAQAAQVEKKEAEEEEGGKEKENNEEKEEEAALEKEETEEKEEQEEQEEQECGPEGGSKKDEEEKTAEEHAEAAKAPHRPRTMQIKVNLLDDALYECELDKHAKGQELFMKVCDNLNLLEKDYYGLVVSETATTKTWMDLTKEIRRQVPGATYNFNFNVKFYPPDPAQLSEDITRYYLCLQLRKDILQGRLPCSFVTLSLLGSYALQSELGRV</sequence>
<feature type="domain" description="FERM" evidence="5">
    <location>
        <begin position="182"/>
        <end position="312"/>
    </location>
</feature>
<dbReference type="InterPro" id="IPR019749">
    <property type="entry name" value="Band_41_domain"/>
</dbReference>
<dbReference type="AlphaFoldDB" id="A0AAN8GL54"/>
<dbReference type="EMBL" id="JAULUE010002061">
    <property type="protein sequence ID" value="KAK5883099.1"/>
    <property type="molecule type" value="Genomic_DNA"/>
</dbReference>
<evidence type="ECO:0000256" key="1">
    <source>
        <dbReference type="ARBA" id="ARBA00004245"/>
    </source>
</evidence>
<dbReference type="InterPro" id="IPR035963">
    <property type="entry name" value="FERM_2"/>
</dbReference>
<evidence type="ECO:0000256" key="4">
    <source>
        <dbReference type="SAM" id="MobiDB-lite"/>
    </source>
</evidence>
<dbReference type="SUPFAM" id="SSF54236">
    <property type="entry name" value="Ubiquitin-like"/>
    <property type="match status" value="1"/>
</dbReference>
<reference evidence="6 7" key="1">
    <citation type="journal article" date="2023" name="Mol. Biol. Evol.">
        <title>Genomics of Secondarily Temperate Adaptation in the Only Non-Antarctic Icefish.</title>
        <authorList>
            <person name="Rivera-Colon A.G."/>
            <person name="Rayamajhi N."/>
            <person name="Minhas B.F."/>
            <person name="Madrigal G."/>
            <person name="Bilyk K.T."/>
            <person name="Yoon V."/>
            <person name="Hune M."/>
            <person name="Gregory S."/>
            <person name="Cheng C.H.C."/>
            <person name="Catchen J.M."/>
        </authorList>
    </citation>
    <scope>NUCLEOTIDE SEQUENCE [LARGE SCALE GENOMIC DNA]</scope>
    <source>
        <strain evidence="6">JC2023a</strain>
    </source>
</reference>
<dbReference type="Pfam" id="PF09379">
    <property type="entry name" value="FERM_N"/>
    <property type="match status" value="1"/>
</dbReference>
<dbReference type="SUPFAM" id="SSF47031">
    <property type="entry name" value="Second domain of FERM"/>
    <property type="match status" value="1"/>
</dbReference>
<dbReference type="GO" id="GO:0031032">
    <property type="term" value="P:actomyosin structure organization"/>
    <property type="evidence" value="ECO:0007669"/>
    <property type="project" value="TreeGrafter"/>
</dbReference>
<dbReference type="SMART" id="SM00295">
    <property type="entry name" value="B41"/>
    <property type="match status" value="1"/>
</dbReference>
<dbReference type="PANTHER" id="PTHR23280:SF12">
    <property type="entry name" value="PROTEIN 4.1"/>
    <property type="match status" value="1"/>
</dbReference>
<dbReference type="GO" id="GO:0005886">
    <property type="term" value="C:plasma membrane"/>
    <property type="evidence" value="ECO:0007669"/>
    <property type="project" value="TreeGrafter"/>
</dbReference>
<comment type="caution">
    <text evidence="6">The sequence shown here is derived from an EMBL/GenBank/DDBJ whole genome shotgun (WGS) entry which is preliminary data.</text>
</comment>
<keyword evidence="2" id="KW-0963">Cytoplasm</keyword>
<evidence type="ECO:0000259" key="5">
    <source>
        <dbReference type="PROSITE" id="PS50057"/>
    </source>
</evidence>
<dbReference type="PANTHER" id="PTHR23280">
    <property type="entry name" value="4.1 G PROTEIN"/>
    <property type="match status" value="1"/>
</dbReference>
<dbReference type="Gene3D" id="3.10.20.90">
    <property type="entry name" value="Phosphatidylinositol 3-kinase Catalytic Subunit, Chain A, domain 1"/>
    <property type="match status" value="1"/>
</dbReference>
<dbReference type="FunFam" id="3.10.20.90:FF:000002">
    <property type="entry name" value="Erythrocyte protein band 4.1-like 3"/>
    <property type="match status" value="1"/>
</dbReference>
<name>A0AAN8GL54_9TELE</name>
<dbReference type="PRINTS" id="PR00935">
    <property type="entry name" value="BAND41"/>
</dbReference>
<dbReference type="InterPro" id="IPR000299">
    <property type="entry name" value="FERM_domain"/>
</dbReference>